<keyword evidence="2" id="KW-0229">DNA integration</keyword>
<dbReference type="Pfam" id="PF00589">
    <property type="entry name" value="Phage_integrase"/>
    <property type="match status" value="1"/>
</dbReference>
<dbReference type="EMBL" id="PYOZ01000016">
    <property type="protein sequence ID" value="PSX43447.1"/>
    <property type="molecule type" value="Genomic_DNA"/>
</dbReference>
<dbReference type="Gene3D" id="1.10.443.10">
    <property type="entry name" value="Intergrase catalytic core"/>
    <property type="match status" value="1"/>
</dbReference>
<evidence type="ECO:0000256" key="3">
    <source>
        <dbReference type="ARBA" id="ARBA00023125"/>
    </source>
</evidence>
<dbReference type="PANTHER" id="PTHR30629:SF2">
    <property type="entry name" value="PROPHAGE INTEGRASE INTS-RELATED"/>
    <property type="match status" value="1"/>
</dbReference>
<evidence type="ECO:0000259" key="5">
    <source>
        <dbReference type="PROSITE" id="PS51898"/>
    </source>
</evidence>
<name>A0AAX0YS57_9GAMM</name>
<keyword evidence="7" id="KW-1185">Reference proteome</keyword>
<dbReference type="RefSeq" id="WP_045044069.1">
    <property type="nucleotide sequence ID" value="NZ_JZTB01000052.1"/>
</dbReference>
<dbReference type="InterPro" id="IPR010998">
    <property type="entry name" value="Integrase_recombinase_N"/>
</dbReference>
<dbReference type="PANTHER" id="PTHR30629">
    <property type="entry name" value="PROPHAGE INTEGRASE"/>
    <property type="match status" value="1"/>
</dbReference>
<comment type="similarity">
    <text evidence="1">Belongs to the 'phage' integrase family.</text>
</comment>
<dbReference type="SUPFAM" id="SSF56349">
    <property type="entry name" value="DNA breaking-rejoining enzymes"/>
    <property type="match status" value="1"/>
</dbReference>
<keyword evidence="3" id="KW-0238">DNA-binding</keyword>
<keyword evidence="4" id="KW-0233">DNA recombination</keyword>
<comment type="caution">
    <text evidence="6">The sequence shown here is derived from an EMBL/GenBank/DDBJ whole genome shotgun (WGS) entry which is preliminary data.</text>
</comment>
<reference evidence="6 7" key="1">
    <citation type="submission" date="2018-01" db="EMBL/GenBank/DDBJ databases">
        <title>Whole genome sequencing of Histamine producing bacteria.</title>
        <authorList>
            <person name="Butler K."/>
        </authorList>
    </citation>
    <scope>NUCLEOTIDE SEQUENCE [LARGE SCALE GENOMIC DNA]</scope>
    <source>
        <strain evidence="6 7">A1-4</strain>
    </source>
</reference>
<evidence type="ECO:0000313" key="6">
    <source>
        <dbReference type="EMBL" id="PSX43447.1"/>
    </source>
</evidence>
<dbReference type="InterPro" id="IPR011010">
    <property type="entry name" value="DNA_brk_join_enz"/>
</dbReference>
<dbReference type="InterPro" id="IPR038488">
    <property type="entry name" value="Integrase_DNA-bd_sf"/>
</dbReference>
<organism evidence="6 7">
    <name type="scientific">Photobacterium kishitanii</name>
    <dbReference type="NCBI Taxonomy" id="318456"/>
    <lineage>
        <taxon>Bacteria</taxon>
        <taxon>Pseudomonadati</taxon>
        <taxon>Pseudomonadota</taxon>
        <taxon>Gammaproteobacteria</taxon>
        <taxon>Vibrionales</taxon>
        <taxon>Vibrionaceae</taxon>
        <taxon>Photobacterium</taxon>
    </lineage>
</organism>
<evidence type="ECO:0000256" key="1">
    <source>
        <dbReference type="ARBA" id="ARBA00008857"/>
    </source>
</evidence>
<dbReference type="AlphaFoldDB" id="A0AAX0YS57"/>
<evidence type="ECO:0000313" key="7">
    <source>
        <dbReference type="Proteomes" id="UP000240728"/>
    </source>
</evidence>
<sequence length="399" mass="45591">MKKKFKFTTTNLKALPRNSSDSPSTELEFSDTEVIGLKCLSGKTDSKRFLLRYQFNGKKKSIAIGRFPDVDLSIARKIARQYKVQIAQGQDPKQERDMVKAMPTVGEFFHQTYLPLAKKRKRTWKDDMQRFNDHCHKIAHLKYSDLNATHVLQIQLAMNNETKLRKAYAPATCNRVTALLKTVGKLATQLLDIPNVAERVSLLPENNARTRYCDVAETKRIIRAALAYDCKSIGPFIALLFLIGCRESELRLRKWDEIDLVQGIMKIPRTKNGSSHTIYLSEYMIEIFKHIPRIITNPYVFAGNIIGKPISRPKYAYEIIKQRANIKNPDEVVLHTARHSVASNLISNGADISAVQKLLNHRCIESTLRYAKLSEGKQRETTQQLSSLITNYNPLDIDK</sequence>
<dbReference type="Pfam" id="PF13356">
    <property type="entry name" value="Arm-DNA-bind_3"/>
    <property type="match status" value="1"/>
</dbReference>
<dbReference type="PROSITE" id="PS51898">
    <property type="entry name" value="TYR_RECOMBINASE"/>
    <property type="match status" value="1"/>
</dbReference>
<accession>A0AAX0YS57</accession>
<evidence type="ECO:0000256" key="4">
    <source>
        <dbReference type="ARBA" id="ARBA00023172"/>
    </source>
</evidence>
<gene>
    <name evidence="6" type="ORF">C0W53_18685</name>
</gene>
<dbReference type="InterPro" id="IPR025166">
    <property type="entry name" value="Integrase_DNA_bind_dom"/>
</dbReference>
<dbReference type="Gene3D" id="3.30.160.390">
    <property type="entry name" value="Integrase, DNA-binding domain"/>
    <property type="match status" value="1"/>
</dbReference>
<dbReference type="GO" id="GO:0015074">
    <property type="term" value="P:DNA integration"/>
    <property type="evidence" value="ECO:0007669"/>
    <property type="project" value="UniProtKB-KW"/>
</dbReference>
<dbReference type="InterPro" id="IPR002104">
    <property type="entry name" value="Integrase_catalytic"/>
</dbReference>
<protein>
    <submittedName>
        <fullName evidence="6">DUF4102 domain-containing protein</fullName>
    </submittedName>
</protein>
<evidence type="ECO:0000256" key="2">
    <source>
        <dbReference type="ARBA" id="ARBA00022908"/>
    </source>
</evidence>
<dbReference type="GO" id="GO:0003677">
    <property type="term" value="F:DNA binding"/>
    <property type="evidence" value="ECO:0007669"/>
    <property type="project" value="UniProtKB-KW"/>
</dbReference>
<dbReference type="Gene3D" id="1.10.150.130">
    <property type="match status" value="1"/>
</dbReference>
<dbReference type="Proteomes" id="UP000240728">
    <property type="component" value="Unassembled WGS sequence"/>
</dbReference>
<proteinExistence type="inferred from homology"/>
<dbReference type="GO" id="GO:0006310">
    <property type="term" value="P:DNA recombination"/>
    <property type="evidence" value="ECO:0007669"/>
    <property type="project" value="UniProtKB-KW"/>
</dbReference>
<feature type="domain" description="Tyr recombinase" evidence="5">
    <location>
        <begin position="208"/>
        <end position="383"/>
    </location>
</feature>
<dbReference type="CDD" id="cd00796">
    <property type="entry name" value="INT_Rci_Hp1_C"/>
    <property type="match status" value="1"/>
</dbReference>
<dbReference type="InterPro" id="IPR013762">
    <property type="entry name" value="Integrase-like_cat_sf"/>
</dbReference>
<dbReference type="InterPro" id="IPR050808">
    <property type="entry name" value="Phage_Integrase"/>
</dbReference>